<evidence type="ECO:0000313" key="3">
    <source>
        <dbReference type="Proteomes" id="UP000058012"/>
    </source>
</evidence>
<keyword evidence="1" id="KW-0812">Transmembrane</keyword>
<dbReference type="RefSeq" id="WP_067910834.1">
    <property type="nucleotide sequence ID" value="NZ_KQ954245.1"/>
</dbReference>
<keyword evidence="1" id="KW-1133">Transmembrane helix</keyword>
<dbReference type="EMBL" id="LLZS01000007">
    <property type="protein sequence ID" value="KUR71327.1"/>
    <property type="molecule type" value="Genomic_DNA"/>
</dbReference>
<feature type="transmembrane region" description="Helical" evidence="1">
    <location>
        <begin position="33"/>
        <end position="54"/>
    </location>
</feature>
<evidence type="ECO:0000256" key="1">
    <source>
        <dbReference type="SAM" id="Phobius"/>
    </source>
</evidence>
<proteinExistence type="predicted"/>
<accession>A0A124JUK5</accession>
<keyword evidence="1" id="KW-0472">Membrane</keyword>
<protein>
    <submittedName>
        <fullName evidence="2">Uncharacterized protein</fullName>
    </submittedName>
</protein>
<evidence type="ECO:0000313" key="2">
    <source>
        <dbReference type="EMBL" id="KUR71327.1"/>
    </source>
</evidence>
<comment type="caution">
    <text evidence="2">The sequence shown here is derived from an EMBL/GenBank/DDBJ whole genome shotgun (WGS) entry which is preliminary data.</text>
</comment>
<reference evidence="2 3" key="1">
    <citation type="submission" date="2015-10" db="EMBL/GenBank/DDBJ databases">
        <title>Draft genome sequence of Novosphingobium fuchskuhlense DSM 25065 isolated from a surface water sample of the southwest basin of Lake Grosse Fuchskuhle.</title>
        <authorList>
            <person name="Ruckert C."/>
            <person name="Winkler A."/>
            <person name="Glaeser J."/>
            <person name="Grossart H.-P."/>
            <person name="Kalinowski J."/>
            <person name="Glaeser S."/>
        </authorList>
    </citation>
    <scope>NUCLEOTIDE SEQUENCE [LARGE SCALE GENOMIC DNA]</scope>
    <source>
        <strain evidence="2 3">FNE08-7</strain>
    </source>
</reference>
<organism evidence="2 3">
    <name type="scientific">Novosphingobium fuchskuhlense</name>
    <dbReference type="NCBI Taxonomy" id="1117702"/>
    <lineage>
        <taxon>Bacteria</taxon>
        <taxon>Pseudomonadati</taxon>
        <taxon>Pseudomonadota</taxon>
        <taxon>Alphaproteobacteria</taxon>
        <taxon>Sphingomonadales</taxon>
        <taxon>Sphingomonadaceae</taxon>
        <taxon>Novosphingobium</taxon>
    </lineage>
</organism>
<dbReference type="OrthoDB" id="7586150at2"/>
<dbReference type="STRING" id="1117702.AQZ52_11785"/>
<gene>
    <name evidence="2" type="ORF">AQZ52_11785</name>
</gene>
<keyword evidence="3" id="KW-1185">Reference proteome</keyword>
<name>A0A124JUK5_9SPHN</name>
<dbReference type="AlphaFoldDB" id="A0A124JUK5"/>
<dbReference type="Proteomes" id="UP000058012">
    <property type="component" value="Unassembled WGS sequence"/>
</dbReference>
<sequence length="100" mass="10709">MTPCGRIAAFALAGLAAGGGFLAQSFGADGSGFPLFVFAALILLGTLFDAGYLARKRHAPGTWHLTAEREIDHQSGQILEVWFDSVTGERRYLPTGERPD</sequence>